<dbReference type="InterPro" id="IPR056569">
    <property type="entry name" value="ArlJ-like"/>
</dbReference>
<evidence type="ECO:0000256" key="5">
    <source>
        <dbReference type="ARBA" id="ARBA00023136"/>
    </source>
</evidence>
<organism evidence="8 9">
    <name type="scientific">Halocalculus aciditolerans</name>
    <dbReference type="NCBI Taxonomy" id="1383812"/>
    <lineage>
        <taxon>Archaea</taxon>
        <taxon>Methanobacteriati</taxon>
        <taxon>Methanobacteriota</taxon>
        <taxon>Stenosarchaea group</taxon>
        <taxon>Halobacteria</taxon>
        <taxon>Halobacteriales</taxon>
        <taxon>Halobacteriaceae</taxon>
        <taxon>Halocalculus</taxon>
    </lineage>
</organism>
<evidence type="ECO:0000256" key="6">
    <source>
        <dbReference type="SAM" id="Phobius"/>
    </source>
</evidence>
<feature type="transmembrane region" description="Helical" evidence="6">
    <location>
        <begin position="251"/>
        <end position="276"/>
    </location>
</feature>
<comment type="subcellular location">
    <subcellularLocation>
        <location evidence="1">Cell membrane</location>
        <topology evidence="1">Multi-pass membrane protein</topology>
    </subcellularLocation>
</comment>
<evidence type="ECO:0000256" key="3">
    <source>
        <dbReference type="ARBA" id="ARBA00022692"/>
    </source>
</evidence>
<reference evidence="8" key="1">
    <citation type="journal article" date="2014" name="Int. J. Syst. Evol. Microbiol.">
        <title>Complete genome sequence of Corynebacterium casei LMG S-19264T (=DSM 44701T), isolated from a smear-ripened cheese.</title>
        <authorList>
            <consortium name="US DOE Joint Genome Institute (JGI-PGF)"/>
            <person name="Walter F."/>
            <person name="Albersmeier A."/>
            <person name="Kalinowski J."/>
            <person name="Ruckert C."/>
        </authorList>
    </citation>
    <scope>NUCLEOTIDE SEQUENCE</scope>
    <source>
        <strain evidence="8">JCM 19596</strain>
    </source>
</reference>
<evidence type="ECO:0000259" key="7">
    <source>
        <dbReference type="Pfam" id="PF00482"/>
    </source>
</evidence>
<dbReference type="RefSeq" id="WP_188978792.1">
    <property type="nucleotide sequence ID" value="NZ_BMPG01000002.1"/>
</dbReference>
<evidence type="ECO:0000256" key="2">
    <source>
        <dbReference type="ARBA" id="ARBA00022475"/>
    </source>
</evidence>
<dbReference type="GO" id="GO:0005886">
    <property type="term" value="C:plasma membrane"/>
    <property type="evidence" value="ECO:0007669"/>
    <property type="project" value="UniProtKB-SubCell"/>
</dbReference>
<protein>
    <recommendedName>
        <fullName evidence="7">Type II secretion system protein GspF domain-containing protein</fullName>
    </recommendedName>
</protein>
<feature type="transmembrane region" description="Helical" evidence="6">
    <location>
        <begin position="46"/>
        <end position="66"/>
    </location>
</feature>
<comment type="caution">
    <text evidence="8">The sequence shown here is derived from an EMBL/GenBank/DDBJ whole genome shotgun (WGS) entry which is preliminary data.</text>
</comment>
<keyword evidence="4 6" id="KW-1133">Transmembrane helix</keyword>
<feature type="transmembrane region" description="Helical" evidence="6">
    <location>
        <begin position="515"/>
        <end position="538"/>
    </location>
</feature>
<evidence type="ECO:0000256" key="1">
    <source>
        <dbReference type="ARBA" id="ARBA00004651"/>
    </source>
</evidence>
<feature type="transmembrane region" description="Helical" evidence="6">
    <location>
        <begin position="371"/>
        <end position="390"/>
    </location>
</feature>
<reference evidence="8" key="2">
    <citation type="submission" date="2020-09" db="EMBL/GenBank/DDBJ databases">
        <authorList>
            <person name="Sun Q."/>
            <person name="Ohkuma M."/>
        </authorList>
    </citation>
    <scope>NUCLEOTIDE SEQUENCE</scope>
    <source>
        <strain evidence="8">JCM 19596</strain>
    </source>
</reference>
<dbReference type="PANTHER" id="PTHR35402">
    <property type="entry name" value="INTEGRAL MEMBRANE PROTEIN-RELATED"/>
    <property type="match status" value="1"/>
</dbReference>
<feature type="transmembrane region" description="Helical" evidence="6">
    <location>
        <begin position="99"/>
        <end position="122"/>
    </location>
</feature>
<evidence type="ECO:0000313" key="8">
    <source>
        <dbReference type="EMBL" id="GGL63452.1"/>
    </source>
</evidence>
<dbReference type="Pfam" id="PF00482">
    <property type="entry name" value="T2SSF"/>
    <property type="match status" value="1"/>
</dbReference>
<feature type="transmembrane region" description="Helical" evidence="6">
    <location>
        <begin position="296"/>
        <end position="316"/>
    </location>
</feature>
<evidence type="ECO:0000256" key="4">
    <source>
        <dbReference type="ARBA" id="ARBA00022989"/>
    </source>
</evidence>
<feature type="transmembrane region" description="Helical" evidence="6">
    <location>
        <begin position="348"/>
        <end position="365"/>
    </location>
</feature>
<dbReference type="AlphaFoldDB" id="A0A830FD64"/>
<dbReference type="InterPro" id="IPR018076">
    <property type="entry name" value="T2SS_GspF_dom"/>
</dbReference>
<evidence type="ECO:0000313" key="9">
    <source>
        <dbReference type="Proteomes" id="UP000607197"/>
    </source>
</evidence>
<feature type="transmembrane region" description="Helical" evidence="6">
    <location>
        <begin position="598"/>
        <end position="618"/>
    </location>
</feature>
<accession>A0A830FD64</accession>
<feature type="domain" description="Type II secretion system protein GspF" evidence="7">
    <location>
        <begin position="141"/>
        <end position="270"/>
    </location>
</feature>
<keyword evidence="9" id="KW-1185">Reference proteome</keyword>
<keyword evidence="3 6" id="KW-0812">Transmembrane</keyword>
<keyword evidence="5 6" id="KW-0472">Membrane</keyword>
<dbReference type="Proteomes" id="UP000607197">
    <property type="component" value="Unassembled WGS sequence"/>
</dbReference>
<gene>
    <name evidence="8" type="ORF">GCM10009039_21700</name>
</gene>
<keyword evidence="2" id="KW-1003">Cell membrane</keyword>
<dbReference type="EMBL" id="BMPG01000002">
    <property type="protein sequence ID" value="GGL63452.1"/>
    <property type="molecule type" value="Genomic_DNA"/>
</dbReference>
<sequence length="619" mass="64380">MSTNPLDRGLYALFSRHADRDRHAVDRRRYRVAGPTIGFDLFVARLYGVAWLAALLAAAGATLLVLSLPPATEHALAALAARVAPDAAPEIRVPRLLGAFALALLVGVTARAGTVAAVRAYLRWAARARRVDVERTLPGAVRYLRVLASGEPDRRELLAAVADRPSAYGGTAAAFRDVLNRAAVTGSLAGALRDAARVTPSRDLLAPFLLQYREHAAQGSDAVEGYLRLEARMLANRQDRARRQAEGFLELLSELFVVLLVLPALLVVVVTALGVLAPGLGREVLTPLGGVTLRALVVYGSAGFVLVVGLAAAALVDTFRLAGYGGVRHARSPGVDTLRNALSNPVDAIPVFGLFGLAVAVGLALGGDDLVTAGVLGYDAAAIPIGLVAVRRARLDDAKDRELTDFVHAVAGHVGLGRPFPRAVERVAAEESLGPLAPDVADLAFRLGLSTDEGDQRADALDAFVESVGTPLATQTVGLLSGALDAGSDAETAFETLQSEVGHLHHEKQTLRAALLAYVAVGWTTALLVVGIVVAVDTTVLDSFAQLSAVGGSMSAVGFDAAAVDPARAGYRFYVVTLATMLACGWFAGTASRGPFEALLHSGLLSLAALAVFAGVGVV</sequence>
<dbReference type="PANTHER" id="PTHR35402:SF2">
    <property type="entry name" value="FLAGELLA ACCESSORY PROTEIN J"/>
    <property type="match status" value="1"/>
</dbReference>
<feature type="transmembrane region" description="Helical" evidence="6">
    <location>
        <begin position="571"/>
        <end position="592"/>
    </location>
</feature>
<proteinExistence type="predicted"/>
<dbReference type="OrthoDB" id="252907at2157"/>
<name>A0A830FD64_9EURY</name>